<comment type="caution">
    <text evidence="2">The sequence shown here is derived from an EMBL/GenBank/DDBJ whole genome shotgun (WGS) entry which is preliminary data.</text>
</comment>
<keyword evidence="1" id="KW-1133">Transmembrane helix</keyword>
<dbReference type="GO" id="GO:0009834">
    <property type="term" value="P:plant-type secondary cell wall biogenesis"/>
    <property type="evidence" value="ECO:0007669"/>
    <property type="project" value="InterPro"/>
</dbReference>
<sequence length="115" mass="12230">MASAGNSTTIVVVFVSFIGCVSILAFLYFVVCCFFLKKKAAVKETEVKNVDEHFKVKGTAIGGPHGPEAVVMKVDDDVQVHETTFKNAKVGLGSNISGPLPASSSQFPARVEHMA</sequence>
<keyword evidence="3" id="KW-1185">Reference proteome</keyword>
<evidence type="ECO:0000256" key="1">
    <source>
        <dbReference type="SAM" id="Phobius"/>
    </source>
</evidence>
<protein>
    <submittedName>
        <fullName evidence="2">Uncharacterized protein</fullName>
    </submittedName>
</protein>
<dbReference type="InterPro" id="IPR044950">
    <property type="entry name" value="TED6/7"/>
</dbReference>
<name>A0AAN8VTK2_9MAGN</name>
<feature type="transmembrane region" description="Helical" evidence="1">
    <location>
        <begin position="12"/>
        <end position="36"/>
    </location>
</feature>
<dbReference type="EMBL" id="JBAMMX010000005">
    <property type="protein sequence ID" value="KAK6939995.1"/>
    <property type="molecule type" value="Genomic_DNA"/>
</dbReference>
<dbReference type="AlphaFoldDB" id="A0AAN8VTK2"/>
<keyword evidence="1" id="KW-0472">Membrane</keyword>
<evidence type="ECO:0000313" key="2">
    <source>
        <dbReference type="EMBL" id="KAK6939995.1"/>
    </source>
</evidence>
<dbReference type="PANTHER" id="PTHR35697">
    <property type="entry name" value="OS08G0108300 PROTEIN"/>
    <property type="match status" value="1"/>
</dbReference>
<evidence type="ECO:0000313" key="3">
    <source>
        <dbReference type="Proteomes" id="UP001370490"/>
    </source>
</evidence>
<organism evidence="2 3">
    <name type="scientific">Dillenia turbinata</name>
    <dbReference type="NCBI Taxonomy" id="194707"/>
    <lineage>
        <taxon>Eukaryota</taxon>
        <taxon>Viridiplantae</taxon>
        <taxon>Streptophyta</taxon>
        <taxon>Embryophyta</taxon>
        <taxon>Tracheophyta</taxon>
        <taxon>Spermatophyta</taxon>
        <taxon>Magnoliopsida</taxon>
        <taxon>eudicotyledons</taxon>
        <taxon>Gunneridae</taxon>
        <taxon>Pentapetalae</taxon>
        <taxon>Dilleniales</taxon>
        <taxon>Dilleniaceae</taxon>
        <taxon>Dillenia</taxon>
    </lineage>
</organism>
<dbReference type="PANTHER" id="PTHR35697:SF10">
    <property type="entry name" value="PROTEIN TRACHEARY ELEMENT DIFFERENTIATION-RELATED 6"/>
    <property type="match status" value="1"/>
</dbReference>
<proteinExistence type="predicted"/>
<gene>
    <name evidence="2" type="ORF">RJ641_029526</name>
</gene>
<accession>A0AAN8VTK2</accession>
<reference evidence="2 3" key="1">
    <citation type="submission" date="2023-12" db="EMBL/GenBank/DDBJ databases">
        <title>A high-quality genome assembly for Dillenia turbinata (Dilleniales).</title>
        <authorList>
            <person name="Chanderbali A."/>
        </authorList>
    </citation>
    <scope>NUCLEOTIDE SEQUENCE [LARGE SCALE GENOMIC DNA]</scope>
    <source>
        <strain evidence="2">LSX21</strain>
        <tissue evidence="2">Leaf</tissue>
    </source>
</reference>
<keyword evidence="1" id="KW-0812">Transmembrane</keyword>
<dbReference type="Proteomes" id="UP001370490">
    <property type="component" value="Unassembled WGS sequence"/>
</dbReference>